<accession>A0ABW6BZS5</accession>
<dbReference type="Proteomes" id="UP001597641">
    <property type="component" value="Unassembled WGS sequence"/>
</dbReference>
<organism evidence="1 2">
    <name type="scientific">Pontibacter toksunensis</name>
    <dbReference type="NCBI Taxonomy" id="1332631"/>
    <lineage>
        <taxon>Bacteria</taxon>
        <taxon>Pseudomonadati</taxon>
        <taxon>Bacteroidota</taxon>
        <taxon>Cytophagia</taxon>
        <taxon>Cytophagales</taxon>
        <taxon>Hymenobacteraceae</taxon>
        <taxon>Pontibacter</taxon>
    </lineage>
</organism>
<dbReference type="RefSeq" id="WP_377486671.1">
    <property type="nucleotide sequence ID" value="NZ_JBHUOX010000012.1"/>
</dbReference>
<name>A0ABW6BZS5_9BACT</name>
<dbReference type="EMBL" id="JBHUOX010000012">
    <property type="protein sequence ID" value="MFD3001909.1"/>
    <property type="molecule type" value="Genomic_DNA"/>
</dbReference>
<reference evidence="2" key="1">
    <citation type="journal article" date="2019" name="Int. J. Syst. Evol. Microbiol.">
        <title>The Global Catalogue of Microorganisms (GCM) 10K type strain sequencing project: providing services to taxonomists for standard genome sequencing and annotation.</title>
        <authorList>
            <consortium name="The Broad Institute Genomics Platform"/>
            <consortium name="The Broad Institute Genome Sequencing Center for Infectious Disease"/>
            <person name="Wu L."/>
            <person name="Ma J."/>
        </authorList>
    </citation>
    <scope>NUCLEOTIDE SEQUENCE [LARGE SCALE GENOMIC DNA]</scope>
    <source>
        <strain evidence="2">KCTC 23984</strain>
    </source>
</reference>
<sequence>MRITGNIGQIKTTRDSRNSDIAIHINSVEYITHKKDGKYFQAFDFVDELDTPLVITGDCLALSDKKQFEKGSYEFDVYDKSGDAYERNENKHLSLIVDHDYEENVTILTSAEYTITVSNEAFNEIKSDRSKARKQKQGKGRKSR</sequence>
<evidence type="ECO:0000313" key="1">
    <source>
        <dbReference type="EMBL" id="MFD3001909.1"/>
    </source>
</evidence>
<gene>
    <name evidence="1" type="ORF">ACFS7Z_16165</name>
</gene>
<evidence type="ECO:0000313" key="2">
    <source>
        <dbReference type="Proteomes" id="UP001597641"/>
    </source>
</evidence>
<comment type="caution">
    <text evidence="1">The sequence shown here is derived from an EMBL/GenBank/DDBJ whole genome shotgun (WGS) entry which is preliminary data.</text>
</comment>
<keyword evidence="2" id="KW-1185">Reference proteome</keyword>
<proteinExistence type="predicted"/>
<protein>
    <submittedName>
        <fullName evidence="1">Uncharacterized protein</fullName>
    </submittedName>
</protein>